<comment type="caution">
    <text evidence="1">The sequence shown here is derived from an EMBL/GenBank/DDBJ whole genome shotgun (WGS) entry which is preliminary data.</text>
</comment>
<organism evidence="1 2">
    <name type="scientific">Eumeta variegata</name>
    <name type="common">Bagworm moth</name>
    <name type="synonym">Eumeta japonica</name>
    <dbReference type="NCBI Taxonomy" id="151549"/>
    <lineage>
        <taxon>Eukaryota</taxon>
        <taxon>Metazoa</taxon>
        <taxon>Ecdysozoa</taxon>
        <taxon>Arthropoda</taxon>
        <taxon>Hexapoda</taxon>
        <taxon>Insecta</taxon>
        <taxon>Pterygota</taxon>
        <taxon>Neoptera</taxon>
        <taxon>Endopterygota</taxon>
        <taxon>Lepidoptera</taxon>
        <taxon>Glossata</taxon>
        <taxon>Ditrysia</taxon>
        <taxon>Tineoidea</taxon>
        <taxon>Psychidae</taxon>
        <taxon>Oiketicinae</taxon>
        <taxon>Eumeta</taxon>
    </lineage>
</organism>
<name>A0A4C1XFN9_EUMVA</name>
<protein>
    <submittedName>
        <fullName evidence="1">Uncharacterized protein</fullName>
    </submittedName>
</protein>
<proteinExistence type="predicted"/>
<evidence type="ECO:0000313" key="2">
    <source>
        <dbReference type="Proteomes" id="UP000299102"/>
    </source>
</evidence>
<keyword evidence="2" id="KW-1185">Reference proteome</keyword>
<evidence type="ECO:0000313" key="1">
    <source>
        <dbReference type="EMBL" id="GBP61910.1"/>
    </source>
</evidence>
<dbReference type="AlphaFoldDB" id="A0A4C1XFN9"/>
<dbReference type="Proteomes" id="UP000299102">
    <property type="component" value="Unassembled WGS sequence"/>
</dbReference>
<accession>A0A4C1XFN9</accession>
<reference evidence="1 2" key="1">
    <citation type="journal article" date="2019" name="Commun. Biol.">
        <title>The bagworm genome reveals a unique fibroin gene that provides high tensile strength.</title>
        <authorList>
            <person name="Kono N."/>
            <person name="Nakamura H."/>
            <person name="Ohtoshi R."/>
            <person name="Tomita M."/>
            <person name="Numata K."/>
            <person name="Arakawa K."/>
        </authorList>
    </citation>
    <scope>NUCLEOTIDE SEQUENCE [LARGE SCALE GENOMIC DNA]</scope>
</reference>
<gene>
    <name evidence="1" type="ORF">EVAR_41725_1</name>
</gene>
<sequence>MQCFYATAPPVCSKYAPGTPRLHAVNHPTRDFRGLAVLHENRDSDLCRFYFHSVNSVHGDEKIPASGRVESWPSAGSARSSIVISAAGGPRFAFDYWQLRRVSDHNNHALRVRDHEVTDHEGGVPIKDLLVLVSVYLYKTLKVTG</sequence>
<dbReference type="EMBL" id="BGZK01000826">
    <property type="protein sequence ID" value="GBP61910.1"/>
    <property type="molecule type" value="Genomic_DNA"/>
</dbReference>